<dbReference type="RefSeq" id="WP_006547223.1">
    <property type="nucleotide sequence ID" value="NZ_DS999545.1"/>
</dbReference>
<keyword evidence="2 5" id="KW-0575">Peroxidase</keyword>
<dbReference type="GO" id="GO:0034599">
    <property type="term" value="P:cellular response to oxidative stress"/>
    <property type="evidence" value="ECO:0007669"/>
    <property type="project" value="TreeGrafter"/>
</dbReference>
<dbReference type="InterPro" id="IPR036249">
    <property type="entry name" value="Thioredoxin-like_sf"/>
</dbReference>
<dbReference type="Gene3D" id="3.40.30.10">
    <property type="entry name" value="Glutaredoxin"/>
    <property type="match status" value="1"/>
</dbReference>
<protein>
    <recommendedName>
        <fullName evidence="5">Glutathione peroxidase</fullName>
    </recommendedName>
</protein>
<dbReference type="PIRSF" id="PIRSF000303">
    <property type="entry name" value="Glutathion_perox"/>
    <property type="match status" value="1"/>
</dbReference>
<dbReference type="CDD" id="cd00340">
    <property type="entry name" value="GSH_Peroxidase"/>
    <property type="match status" value="1"/>
</dbReference>
<evidence type="ECO:0000259" key="6">
    <source>
        <dbReference type="PROSITE" id="PS51352"/>
    </source>
</evidence>
<evidence type="ECO:0000256" key="5">
    <source>
        <dbReference type="RuleBase" id="RU000499"/>
    </source>
</evidence>
<dbReference type="SUPFAM" id="SSF52833">
    <property type="entry name" value="Thioredoxin-like"/>
    <property type="match status" value="1"/>
</dbReference>
<dbReference type="PANTHER" id="PTHR11592:SF78">
    <property type="entry name" value="GLUTATHIONE PEROXIDASE"/>
    <property type="match status" value="1"/>
</dbReference>
<dbReference type="PROSITE" id="PS00460">
    <property type="entry name" value="GLUTATHIONE_PEROXID_1"/>
    <property type="match status" value="1"/>
</dbReference>
<dbReference type="HOGENOM" id="CLU_029507_2_2_11"/>
<dbReference type="FunFam" id="3.40.30.10:FF:000010">
    <property type="entry name" value="Glutathione peroxidase"/>
    <property type="match status" value="1"/>
</dbReference>
<feature type="active site" evidence="4">
    <location>
        <position position="37"/>
    </location>
</feature>
<dbReference type="AlphaFoldDB" id="C0VYI6"/>
<dbReference type="EMBL" id="ACFG01000004">
    <property type="protein sequence ID" value="EEH64489.1"/>
    <property type="molecule type" value="Genomic_DNA"/>
</dbReference>
<evidence type="ECO:0000313" key="8">
    <source>
        <dbReference type="Proteomes" id="UP000010301"/>
    </source>
</evidence>
<gene>
    <name evidence="7" type="ORF">HMPREF0044_0226</name>
</gene>
<evidence type="ECO:0000256" key="2">
    <source>
        <dbReference type="ARBA" id="ARBA00022559"/>
    </source>
</evidence>
<dbReference type="PANTHER" id="PTHR11592">
    <property type="entry name" value="GLUTATHIONE PEROXIDASE"/>
    <property type="match status" value="1"/>
</dbReference>
<dbReference type="PRINTS" id="PR01011">
    <property type="entry name" value="GLUTPROXDASE"/>
</dbReference>
<dbReference type="InterPro" id="IPR013766">
    <property type="entry name" value="Thioredoxin_domain"/>
</dbReference>
<dbReference type="InterPro" id="IPR029760">
    <property type="entry name" value="GPX_CS"/>
</dbReference>
<dbReference type="InterPro" id="IPR029759">
    <property type="entry name" value="GPX_AS"/>
</dbReference>
<evidence type="ECO:0000313" key="7">
    <source>
        <dbReference type="EMBL" id="EEH64489.1"/>
    </source>
</evidence>
<dbReference type="eggNOG" id="COG0386">
    <property type="taxonomic scope" value="Bacteria"/>
</dbReference>
<comment type="caution">
    <text evidence="7">The sequence shown here is derived from an EMBL/GenBank/DDBJ whole genome shotgun (WGS) entry which is preliminary data.</text>
</comment>
<keyword evidence="8" id="KW-1185">Reference proteome</keyword>
<name>C0VYI6_9ACTO</name>
<proteinExistence type="inferred from homology"/>
<accession>C0VYI6</accession>
<dbReference type="InterPro" id="IPR000889">
    <property type="entry name" value="Glutathione_peroxidase"/>
</dbReference>
<feature type="domain" description="Thioredoxin" evidence="6">
    <location>
        <begin position="1"/>
        <end position="160"/>
    </location>
</feature>
<organism evidence="7 8">
    <name type="scientific">Gleimia coleocanis DSM 15436</name>
    <dbReference type="NCBI Taxonomy" id="525245"/>
    <lineage>
        <taxon>Bacteria</taxon>
        <taxon>Bacillati</taxon>
        <taxon>Actinomycetota</taxon>
        <taxon>Actinomycetes</taxon>
        <taxon>Actinomycetales</taxon>
        <taxon>Actinomycetaceae</taxon>
        <taxon>Gleimia</taxon>
    </lineage>
</organism>
<evidence type="ECO:0000256" key="3">
    <source>
        <dbReference type="ARBA" id="ARBA00023002"/>
    </source>
</evidence>
<comment type="similarity">
    <text evidence="1 5">Belongs to the glutathione peroxidase family.</text>
</comment>
<dbReference type="Proteomes" id="UP000010301">
    <property type="component" value="Unassembled WGS sequence"/>
</dbReference>
<evidence type="ECO:0000256" key="4">
    <source>
        <dbReference type="PIRSR" id="PIRSR000303-1"/>
    </source>
</evidence>
<sequence>MKNSIYDFTVTDIKGEAHDLSQYAGKPLLIVNTASKCGFTVQYDGLQELWEEYRERGLVILGFPCNQFKQQESGSADEIQEFCRLNFGVTFPLMAKIDVNGDEEAEIYTWLKAKAPGLLTSNIKWNFTKFLISGDGITVKRFSPTSTPASLRPHIEKVLG</sequence>
<dbReference type="PROSITE" id="PS00763">
    <property type="entry name" value="GLUTATHIONE_PEROXID_2"/>
    <property type="match status" value="1"/>
</dbReference>
<dbReference type="STRING" id="525245.HMPREF0044_0226"/>
<dbReference type="PROSITE" id="PS51355">
    <property type="entry name" value="GLUTATHIONE_PEROXID_3"/>
    <property type="match status" value="1"/>
</dbReference>
<dbReference type="OrthoDB" id="9785502at2"/>
<evidence type="ECO:0000256" key="1">
    <source>
        <dbReference type="ARBA" id="ARBA00006926"/>
    </source>
</evidence>
<reference evidence="7 8" key="1">
    <citation type="submission" date="2009-01" db="EMBL/GenBank/DDBJ databases">
        <authorList>
            <person name="Qin X."/>
            <person name="Bachman B."/>
            <person name="Battles P."/>
            <person name="Bell A."/>
            <person name="Bess C."/>
            <person name="Bickham C."/>
            <person name="Chaboub L."/>
            <person name="Chen D."/>
            <person name="Coyle M."/>
            <person name="Deiros D.R."/>
            <person name="Dinh H."/>
            <person name="Forbes L."/>
            <person name="Fowler G."/>
            <person name="Francisco L."/>
            <person name="Fu Q."/>
            <person name="Gubbala S."/>
            <person name="Hale W."/>
            <person name="Han Y."/>
            <person name="Hemphill L."/>
            <person name="Highlander S.K."/>
            <person name="Hirani K."/>
            <person name="Hogues M."/>
            <person name="Jackson L."/>
            <person name="Jakkamsetti A."/>
            <person name="Javaid M."/>
            <person name="Jiang H."/>
            <person name="Korchina V."/>
            <person name="Kovar C."/>
            <person name="Lara F."/>
            <person name="Lee S."/>
            <person name="Mata R."/>
            <person name="Mathew T."/>
            <person name="Moen C."/>
            <person name="Morales K."/>
            <person name="Munidasa M."/>
            <person name="Nazareth L."/>
            <person name="Ngo R."/>
            <person name="Nguyen L."/>
            <person name="Okwuonu G."/>
            <person name="Ongeri F."/>
            <person name="Patil S."/>
            <person name="Petrosino J."/>
            <person name="Pham C."/>
            <person name="Pham P."/>
            <person name="Pu L.-L."/>
            <person name="Puazo M."/>
            <person name="Raj R."/>
            <person name="Reid J."/>
            <person name="Rouhana J."/>
            <person name="Saada N."/>
            <person name="Shang Y."/>
            <person name="Simmons D."/>
            <person name="Thornton R."/>
            <person name="Warren J."/>
            <person name="Weissenberger G."/>
            <person name="Zhang J."/>
            <person name="Zhang L."/>
            <person name="Zhou C."/>
            <person name="Zhu D."/>
            <person name="Muzny D."/>
            <person name="Worley K."/>
            <person name="Gibbs R."/>
        </authorList>
    </citation>
    <scope>NUCLEOTIDE SEQUENCE [LARGE SCALE GENOMIC DNA]</scope>
    <source>
        <strain evidence="7 8">DSM 15436</strain>
    </source>
</reference>
<dbReference type="PROSITE" id="PS51352">
    <property type="entry name" value="THIOREDOXIN_2"/>
    <property type="match status" value="1"/>
</dbReference>
<keyword evidence="3 5" id="KW-0560">Oxidoreductase</keyword>
<dbReference type="Pfam" id="PF00255">
    <property type="entry name" value="GSHPx"/>
    <property type="match status" value="1"/>
</dbReference>
<dbReference type="GO" id="GO:0004601">
    <property type="term" value="F:peroxidase activity"/>
    <property type="evidence" value="ECO:0007669"/>
    <property type="project" value="UniProtKB-KW"/>
</dbReference>